<feature type="region of interest" description="Disordered" evidence="4">
    <location>
        <begin position="79"/>
        <end position="100"/>
    </location>
</feature>
<dbReference type="EMBL" id="CP017634">
    <property type="protein sequence ID" value="ATW24711.1"/>
    <property type="molecule type" value="Genomic_DNA"/>
</dbReference>
<keyword evidence="6" id="KW-1185">Reference proteome</keyword>
<dbReference type="InterPro" id="IPR038601">
    <property type="entry name" value="MttB-like_sf"/>
</dbReference>
<dbReference type="GO" id="GO:0015948">
    <property type="term" value="P:methanogenesis"/>
    <property type="evidence" value="ECO:0007669"/>
    <property type="project" value="InterPro"/>
</dbReference>
<protein>
    <recommendedName>
        <fullName evidence="7">Trimethylamine methyltransferase</fullName>
    </recommendedName>
</protein>
<comment type="similarity">
    <text evidence="1">Belongs to the trimethylamine methyltransferase family.</text>
</comment>
<name>A0A3G1KQH8_FORW1</name>
<keyword evidence="3" id="KW-0808">Transferase</keyword>
<evidence type="ECO:0000256" key="3">
    <source>
        <dbReference type="ARBA" id="ARBA00022679"/>
    </source>
</evidence>
<dbReference type="GO" id="GO:0008168">
    <property type="term" value="F:methyltransferase activity"/>
    <property type="evidence" value="ECO:0007669"/>
    <property type="project" value="UniProtKB-KW"/>
</dbReference>
<sequence length="136" mass="15299">MIYGPGMLDSGIIMSLGQVVADADFIRMFKTVLAGVPVNEETLAVDVIHSVGIKGQYLGEEHTFRLFKQLQSVPKIMDRNNREDWKSKGSKDMAERAAEEAQRILEHHKPQVLPEEVITKIRQIVTNAEKVLATKK</sequence>
<dbReference type="Proteomes" id="UP000323521">
    <property type="component" value="Chromosome"/>
</dbReference>
<keyword evidence="2" id="KW-0489">Methyltransferase</keyword>
<evidence type="ECO:0000256" key="2">
    <source>
        <dbReference type="ARBA" id="ARBA00022603"/>
    </source>
</evidence>
<dbReference type="AlphaFoldDB" id="A0A3G1KQH8"/>
<dbReference type="KEGG" id="fwa:DCMF_07910"/>
<evidence type="ECO:0008006" key="7">
    <source>
        <dbReference type="Google" id="ProtNLM"/>
    </source>
</evidence>
<dbReference type="InterPro" id="IPR010426">
    <property type="entry name" value="MTTB_MeTrfase"/>
</dbReference>
<accession>A0A3G1KQH8</accession>
<evidence type="ECO:0000313" key="5">
    <source>
        <dbReference type="EMBL" id="ATW24711.1"/>
    </source>
</evidence>
<gene>
    <name evidence="5" type="ORF">DCMF_07910</name>
</gene>
<dbReference type="Pfam" id="PF06253">
    <property type="entry name" value="MTTB"/>
    <property type="match status" value="1"/>
</dbReference>
<proteinExistence type="inferred from homology"/>
<dbReference type="Gene3D" id="3.20.20.480">
    <property type="entry name" value="Trimethylamine methyltransferase-like"/>
    <property type="match status" value="1"/>
</dbReference>
<evidence type="ECO:0000256" key="4">
    <source>
        <dbReference type="SAM" id="MobiDB-lite"/>
    </source>
</evidence>
<evidence type="ECO:0000313" key="6">
    <source>
        <dbReference type="Proteomes" id="UP000323521"/>
    </source>
</evidence>
<organism evidence="5 6">
    <name type="scientific">Formimonas warabiya</name>
    <dbReference type="NCBI Taxonomy" id="1761012"/>
    <lineage>
        <taxon>Bacteria</taxon>
        <taxon>Bacillati</taxon>
        <taxon>Bacillota</taxon>
        <taxon>Clostridia</taxon>
        <taxon>Eubacteriales</taxon>
        <taxon>Peptococcaceae</taxon>
        <taxon>Candidatus Formimonas</taxon>
    </lineage>
</organism>
<dbReference type="GO" id="GO:0032259">
    <property type="term" value="P:methylation"/>
    <property type="evidence" value="ECO:0007669"/>
    <property type="project" value="UniProtKB-KW"/>
</dbReference>
<reference evidence="5 6" key="1">
    <citation type="submission" date="2016-10" db="EMBL/GenBank/DDBJ databases">
        <title>Complete Genome Sequence of Peptococcaceae strain DCMF.</title>
        <authorList>
            <person name="Edwards R.J."/>
            <person name="Holland S.I."/>
            <person name="Deshpande N.P."/>
            <person name="Wong Y.K."/>
            <person name="Ertan H."/>
            <person name="Manefield M."/>
            <person name="Russell T.L."/>
            <person name="Lee M.J."/>
        </authorList>
    </citation>
    <scope>NUCLEOTIDE SEQUENCE [LARGE SCALE GENOMIC DNA]</scope>
    <source>
        <strain evidence="5 6">DCMF</strain>
    </source>
</reference>
<evidence type="ECO:0000256" key="1">
    <source>
        <dbReference type="ARBA" id="ARBA00007137"/>
    </source>
</evidence>